<dbReference type="Proteomes" id="UP000637628">
    <property type="component" value="Unassembled WGS sequence"/>
</dbReference>
<evidence type="ECO:0000313" key="2">
    <source>
        <dbReference type="Proteomes" id="UP000637628"/>
    </source>
</evidence>
<sequence length="283" mass="30120">MSEASVERRLWSLFEPVHAVIYFAPEGAAPFEAAGLRGFWRRYFAGRSAPLGAVGPGPVVASFFGFAPGTATRALPDIWTRITPAAALEARQAGANAALARLLDGVPVDEAADLLEAAARAVDLPGRVLGAANADLPWPAEPLDRLWHAATILREHRGDGHVAALLTAGVDGCESIVWRCGQDGSRASMQPARGWTDEEWDAAADRLRARGWLGADGSATILGEEAYAEVEALTNRLAGRPWRTLGADVTERCATLLEPIAARIWPLLPADNPIPLTQGQVAR</sequence>
<evidence type="ECO:0008006" key="3">
    <source>
        <dbReference type="Google" id="ProtNLM"/>
    </source>
</evidence>
<proteinExistence type="predicted"/>
<name>A0ABQ3Z871_9ACTN</name>
<accession>A0ABQ3Z871</accession>
<keyword evidence="2" id="KW-1185">Reference proteome</keyword>
<organism evidence="1 2">
    <name type="scientific">Paractinoplanes durhamensis</name>
    <dbReference type="NCBI Taxonomy" id="113563"/>
    <lineage>
        <taxon>Bacteria</taxon>
        <taxon>Bacillati</taxon>
        <taxon>Actinomycetota</taxon>
        <taxon>Actinomycetes</taxon>
        <taxon>Micromonosporales</taxon>
        <taxon>Micromonosporaceae</taxon>
        <taxon>Paractinoplanes</taxon>
    </lineage>
</organism>
<comment type="caution">
    <text evidence="1">The sequence shown here is derived from an EMBL/GenBank/DDBJ whole genome shotgun (WGS) entry which is preliminary data.</text>
</comment>
<dbReference type="NCBIfam" id="NF047719">
    <property type="entry name" value="SCO6745_fam_HTH"/>
    <property type="match status" value="1"/>
</dbReference>
<dbReference type="EMBL" id="BOML01000058">
    <property type="protein sequence ID" value="GIE06015.1"/>
    <property type="molecule type" value="Genomic_DNA"/>
</dbReference>
<dbReference type="Pfam" id="PF21863">
    <property type="entry name" value="HTH_67"/>
    <property type="match status" value="1"/>
</dbReference>
<reference evidence="1 2" key="1">
    <citation type="submission" date="2021-01" db="EMBL/GenBank/DDBJ databases">
        <title>Whole genome shotgun sequence of Actinoplanes durhamensis NBRC 14914.</title>
        <authorList>
            <person name="Komaki H."/>
            <person name="Tamura T."/>
        </authorList>
    </citation>
    <scope>NUCLEOTIDE SEQUENCE [LARGE SCALE GENOMIC DNA]</scope>
    <source>
        <strain evidence="1 2">NBRC 14914</strain>
    </source>
</reference>
<dbReference type="RefSeq" id="WP_203733867.1">
    <property type="nucleotide sequence ID" value="NZ_BAAATX010000036.1"/>
</dbReference>
<evidence type="ECO:0000313" key="1">
    <source>
        <dbReference type="EMBL" id="GIE06015.1"/>
    </source>
</evidence>
<dbReference type="InterPro" id="IPR054058">
    <property type="entry name" value="HTH_67"/>
</dbReference>
<protein>
    <recommendedName>
        <fullName evidence="3">SalK</fullName>
    </recommendedName>
</protein>
<gene>
    <name evidence="1" type="ORF">Adu01nite_73650</name>
</gene>